<reference evidence="1" key="1">
    <citation type="submission" date="2020-11" db="EMBL/GenBank/DDBJ databases">
        <authorList>
            <person name="Tran Van P."/>
        </authorList>
    </citation>
    <scope>NUCLEOTIDE SEQUENCE</scope>
</reference>
<organism evidence="1">
    <name type="scientific">Medioppia subpectinata</name>
    <dbReference type="NCBI Taxonomy" id="1979941"/>
    <lineage>
        <taxon>Eukaryota</taxon>
        <taxon>Metazoa</taxon>
        <taxon>Ecdysozoa</taxon>
        <taxon>Arthropoda</taxon>
        <taxon>Chelicerata</taxon>
        <taxon>Arachnida</taxon>
        <taxon>Acari</taxon>
        <taxon>Acariformes</taxon>
        <taxon>Sarcoptiformes</taxon>
        <taxon>Oribatida</taxon>
        <taxon>Brachypylina</taxon>
        <taxon>Oppioidea</taxon>
        <taxon>Oppiidae</taxon>
        <taxon>Medioppia</taxon>
    </lineage>
</organism>
<sequence length="177" mass="19873">MYFQYAETYGPYLNGLLIPSRIGSTPTKGGGNFESNIDVVNVFCVLDVIGMHSLLRTICEHVFSQYLSPFPPKHSLQTNWSSLASSDVKDTTITTMGRSLIQKRINERNMRLMNAIKAELVDHVLSAGSTCGDHWIHTKSNSLVLVFHNDIEFSAFFYKLLSESCLQRNSFIGFGIN</sequence>
<proteinExistence type="predicted"/>
<gene>
    <name evidence="1" type="ORF">OSB1V03_LOCUS2264</name>
</gene>
<evidence type="ECO:0000313" key="2">
    <source>
        <dbReference type="Proteomes" id="UP000759131"/>
    </source>
</evidence>
<evidence type="ECO:0000313" key="1">
    <source>
        <dbReference type="EMBL" id="CAD7621794.1"/>
    </source>
</evidence>
<dbReference type="AlphaFoldDB" id="A0A7R9KF79"/>
<dbReference type="EMBL" id="CAJPIZ010000757">
    <property type="protein sequence ID" value="CAG2102224.1"/>
    <property type="molecule type" value="Genomic_DNA"/>
</dbReference>
<name>A0A7R9KF79_9ACAR</name>
<dbReference type="EMBL" id="OC855332">
    <property type="protein sequence ID" value="CAD7621794.1"/>
    <property type="molecule type" value="Genomic_DNA"/>
</dbReference>
<protein>
    <submittedName>
        <fullName evidence="1">Uncharacterized protein</fullName>
    </submittedName>
</protein>
<accession>A0A7R9KF79</accession>
<dbReference type="Proteomes" id="UP000759131">
    <property type="component" value="Unassembled WGS sequence"/>
</dbReference>
<keyword evidence="2" id="KW-1185">Reference proteome</keyword>